<feature type="transmembrane region" description="Helical" evidence="1">
    <location>
        <begin position="263"/>
        <end position="283"/>
    </location>
</feature>
<feature type="transmembrane region" description="Helical" evidence="1">
    <location>
        <begin position="432"/>
        <end position="452"/>
    </location>
</feature>
<keyword evidence="1" id="KW-0472">Membrane</keyword>
<dbReference type="PROSITE" id="PS51832">
    <property type="entry name" value="HD_GYP"/>
    <property type="match status" value="1"/>
</dbReference>
<organism evidence="5 6">
    <name type="scientific">Thomasclavelia ramosa</name>
    <dbReference type="NCBI Taxonomy" id="1547"/>
    <lineage>
        <taxon>Bacteria</taxon>
        <taxon>Bacillati</taxon>
        <taxon>Bacillota</taxon>
        <taxon>Erysipelotrichia</taxon>
        <taxon>Erysipelotrichales</taxon>
        <taxon>Coprobacillaceae</taxon>
        <taxon>Thomasclavelia</taxon>
    </lineage>
</organism>
<feature type="transmembrane region" description="Helical" evidence="1">
    <location>
        <begin position="230"/>
        <end position="251"/>
    </location>
</feature>
<name>A0A3E3EE19_9FIRM</name>
<keyword evidence="1" id="KW-0812">Transmembrane</keyword>
<dbReference type="Pfam" id="PF13487">
    <property type="entry name" value="HD_5"/>
    <property type="match status" value="1"/>
</dbReference>
<dbReference type="Pfam" id="PF00990">
    <property type="entry name" value="GGDEF"/>
    <property type="match status" value="1"/>
</dbReference>
<dbReference type="NCBIfam" id="TIGR00254">
    <property type="entry name" value="GGDEF"/>
    <property type="match status" value="1"/>
</dbReference>
<dbReference type="Gene3D" id="3.30.70.270">
    <property type="match status" value="1"/>
</dbReference>
<dbReference type="InterPro" id="IPR006674">
    <property type="entry name" value="HD_domain"/>
</dbReference>
<dbReference type="CDD" id="cd01949">
    <property type="entry name" value="GGDEF"/>
    <property type="match status" value="1"/>
</dbReference>
<evidence type="ECO:0000313" key="6">
    <source>
        <dbReference type="Proteomes" id="UP000261032"/>
    </source>
</evidence>
<keyword evidence="1" id="KW-1133">Transmembrane helix</keyword>
<dbReference type="InterPro" id="IPR029016">
    <property type="entry name" value="GAF-like_dom_sf"/>
</dbReference>
<dbReference type="AlphaFoldDB" id="A0A3E3EE19"/>
<evidence type="ECO:0000313" key="5">
    <source>
        <dbReference type="EMBL" id="RGD86055.1"/>
    </source>
</evidence>
<dbReference type="InterPro" id="IPR037522">
    <property type="entry name" value="HD_GYP_dom"/>
</dbReference>
<protein>
    <submittedName>
        <fullName evidence="5">Diguanylate cyclase</fullName>
    </submittedName>
</protein>
<feature type="transmembrane region" description="Helical" evidence="1">
    <location>
        <begin position="61"/>
        <end position="82"/>
    </location>
</feature>
<dbReference type="RefSeq" id="WP_117581203.1">
    <property type="nucleotide sequence ID" value="NZ_QUSL01000009.1"/>
</dbReference>
<dbReference type="SMART" id="SM00471">
    <property type="entry name" value="HDc"/>
    <property type="match status" value="1"/>
</dbReference>
<feature type="domain" description="HD" evidence="3">
    <location>
        <begin position="669"/>
        <end position="791"/>
    </location>
</feature>
<dbReference type="NCBIfam" id="TIGR00277">
    <property type="entry name" value="HDIG"/>
    <property type="match status" value="1"/>
</dbReference>
<dbReference type="PANTHER" id="PTHR43155">
    <property type="entry name" value="CYCLIC DI-GMP PHOSPHODIESTERASE PA4108-RELATED"/>
    <property type="match status" value="1"/>
</dbReference>
<feature type="transmembrane region" description="Helical" evidence="1">
    <location>
        <begin position="198"/>
        <end position="218"/>
    </location>
</feature>
<dbReference type="InterPro" id="IPR003607">
    <property type="entry name" value="HD/PDEase_dom"/>
</dbReference>
<feature type="domain" description="GGDEF" evidence="2">
    <location>
        <begin position="492"/>
        <end position="626"/>
    </location>
</feature>
<dbReference type="PANTHER" id="PTHR43155:SF2">
    <property type="entry name" value="CYCLIC DI-GMP PHOSPHODIESTERASE PA4108"/>
    <property type="match status" value="1"/>
</dbReference>
<dbReference type="InterPro" id="IPR000160">
    <property type="entry name" value="GGDEF_dom"/>
</dbReference>
<dbReference type="PROSITE" id="PS51831">
    <property type="entry name" value="HD"/>
    <property type="match status" value="1"/>
</dbReference>
<feature type="transmembrane region" description="Helical" evidence="1">
    <location>
        <begin position="135"/>
        <end position="156"/>
    </location>
</feature>
<feature type="transmembrane region" description="Helical" evidence="1">
    <location>
        <begin position="6"/>
        <end position="24"/>
    </location>
</feature>
<feature type="transmembrane region" description="Helical" evidence="1">
    <location>
        <begin position="36"/>
        <end position="55"/>
    </location>
</feature>
<dbReference type="SUPFAM" id="SSF55781">
    <property type="entry name" value="GAF domain-like"/>
    <property type="match status" value="1"/>
</dbReference>
<dbReference type="Pfam" id="PF16927">
    <property type="entry name" value="HisKA_7TM"/>
    <property type="match status" value="1"/>
</dbReference>
<dbReference type="InterPro" id="IPR029787">
    <property type="entry name" value="Nucleotide_cyclase"/>
</dbReference>
<dbReference type="CDD" id="cd00077">
    <property type="entry name" value="HDc"/>
    <property type="match status" value="1"/>
</dbReference>
<dbReference type="Gene3D" id="1.10.3210.10">
    <property type="entry name" value="Hypothetical protein af1432"/>
    <property type="match status" value="1"/>
</dbReference>
<sequence>MNNYTYVSIIALYCYIFLFISLSASKKTKLIKAFMTLLMAMMFWTGGSFFMRSMFGPSVKFWYDISLLGLCLVPYAFISFVHEFLFNSPHKKDTIWFFLFVGLFIINATTELLLPAPEYTIRASGIPAFYYTSNVYTYIFYCFFLASIIYCVSLIIKGFKENRNQVIRLMPMFAGIACLIFGNTCVMLGWFAGFPIDIVAGVINAICMFYTLYKRRLFRLNLLVPRRSSYVIAGMLSIILFANLVGTFQNILFEHFGLITKNYYVLVIAVAFTIVTAIIYTMLKKFIDAIFIKEEIQQSDSLKEFSNYVSKTLQVNEIVGAMGEIILKCVETKQVYICLLDDNGDYSIEYSSSPLRKNNYIINHENPVVIKLMNNDDMIFYSEFRHSINYRSMWDSEKQLFENLNIEGIIPVKQEQLIGMILLAPKPRRSGYSYGEISFLSSVASISAIALINSKMYETVYNEARSDELTGLLNRKYFYEALNNEYEKLGERQLSLILVSVDDVRLYNQLYGNKEGDIVLINVARIMDDYVNTQGYTARLGGKEFGIILPNYGPLEAKDLAENIREQIMNMNKRDSDYTLKLVTASFGISSIPVSANTIKQLLDYADQALYQSKRHGKNRVSVYNAGVVESTSGVTIVDAHREKQNIYLEYAPTIYALTAAIDAKDHYTFTHSENVAYYATKLAIGCGYDSELVEIINEAALLHDIGKIGISENILKKTSKLSDEEYQIMQSHVEASVNIIRHLPSLDYVIPIVLTHHERYDGRGYPRRISGEDIPAGGRIMAIADSFDAMTSRRSYKEPYSLEYALNELKRNRGLQFDPDLVDKFIELINSGIIEVRGNQNNE</sequence>
<dbReference type="PROSITE" id="PS50887">
    <property type="entry name" value="GGDEF"/>
    <property type="match status" value="1"/>
</dbReference>
<dbReference type="Gene3D" id="3.30.450.40">
    <property type="match status" value="1"/>
</dbReference>
<evidence type="ECO:0000259" key="2">
    <source>
        <dbReference type="PROSITE" id="PS50887"/>
    </source>
</evidence>
<evidence type="ECO:0000256" key="1">
    <source>
        <dbReference type="SAM" id="Phobius"/>
    </source>
</evidence>
<feature type="transmembrane region" description="Helical" evidence="1">
    <location>
        <begin position="94"/>
        <end position="115"/>
    </location>
</feature>
<dbReference type="SUPFAM" id="SSF55073">
    <property type="entry name" value="Nucleotide cyclase"/>
    <property type="match status" value="1"/>
</dbReference>
<feature type="domain" description="HD-GYP" evidence="4">
    <location>
        <begin position="647"/>
        <end position="842"/>
    </location>
</feature>
<dbReference type="SMART" id="SM00267">
    <property type="entry name" value="GGDEF"/>
    <property type="match status" value="1"/>
</dbReference>
<dbReference type="Proteomes" id="UP000261032">
    <property type="component" value="Unassembled WGS sequence"/>
</dbReference>
<dbReference type="InterPro" id="IPR006675">
    <property type="entry name" value="HDIG_dom"/>
</dbReference>
<proteinExistence type="predicted"/>
<accession>A0A3E3EE19</accession>
<dbReference type="InterPro" id="IPR031621">
    <property type="entry name" value="HisKA_7TM"/>
</dbReference>
<dbReference type="EMBL" id="QUSL01000009">
    <property type="protein sequence ID" value="RGD86055.1"/>
    <property type="molecule type" value="Genomic_DNA"/>
</dbReference>
<evidence type="ECO:0000259" key="4">
    <source>
        <dbReference type="PROSITE" id="PS51832"/>
    </source>
</evidence>
<feature type="transmembrane region" description="Helical" evidence="1">
    <location>
        <begin position="168"/>
        <end position="192"/>
    </location>
</feature>
<gene>
    <name evidence="5" type="ORF">DXB93_07790</name>
</gene>
<dbReference type="InterPro" id="IPR043128">
    <property type="entry name" value="Rev_trsase/Diguanyl_cyclase"/>
</dbReference>
<reference evidence="5 6" key="1">
    <citation type="submission" date="2018-08" db="EMBL/GenBank/DDBJ databases">
        <title>A genome reference for cultivated species of the human gut microbiota.</title>
        <authorList>
            <person name="Zou Y."/>
            <person name="Xue W."/>
            <person name="Luo G."/>
        </authorList>
    </citation>
    <scope>NUCLEOTIDE SEQUENCE [LARGE SCALE GENOMIC DNA]</scope>
    <source>
        <strain evidence="5 6">OM06-4</strain>
    </source>
</reference>
<comment type="caution">
    <text evidence="5">The sequence shown here is derived from an EMBL/GenBank/DDBJ whole genome shotgun (WGS) entry which is preliminary data.</text>
</comment>
<dbReference type="SUPFAM" id="SSF109604">
    <property type="entry name" value="HD-domain/PDEase-like"/>
    <property type="match status" value="1"/>
</dbReference>
<evidence type="ECO:0000259" key="3">
    <source>
        <dbReference type="PROSITE" id="PS51831"/>
    </source>
</evidence>